<reference evidence="2" key="1">
    <citation type="journal article" date="2019" name="Int. J. Syst. Evol. Microbiol.">
        <title>The Global Catalogue of Microorganisms (GCM) 10K type strain sequencing project: providing services to taxonomists for standard genome sequencing and annotation.</title>
        <authorList>
            <consortium name="The Broad Institute Genomics Platform"/>
            <consortium name="The Broad Institute Genome Sequencing Center for Infectious Disease"/>
            <person name="Wu L."/>
            <person name="Ma J."/>
        </authorList>
    </citation>
    <scope>NUCLEOTIDE SEQUENCE [LARGE SCALE GENOMIC DNA]</scope>
    <source>
        <strain evidence="2">CGMCC 4.1530</strain>
    </source>
</reference>
<dbReference type="EMBL" id="JBHSUC010000005">
    <property type="protein sequence ID" value="MFC6361683.1"/>
    <property type="molecule type" value="Genomic_DNA"/>
</dbReference>
<comment type="caution">
    <text evidence="1">The sequence shown here is derived from an EMBL/GenBank/DDBJ whole genome shotgun (WGS) entry which is preliminary data.</text>
</comment>
<gene>
    <name evidence="1" type="ORF">ACFP73_06135</name>
</gene>
<accession>A0ABW1VPG6</accession>
<keyword evidence="2" id="KW-1185">Reference proteome</keyword>
<dbReference type="Proteomes" id="UP001596215">
    <property type="component" value="Unassembled WGS sequence"/>
</dbReference>
<dbReference type="RefSeq" id="WP_212707200.1">
    <property type="nucleotide sequence ID" value="NZ_BAAAFW010000095.1"/>
</dbReference>
<proteinExistence type="predicted"/>
<evidence type="ECO:0000313" key="2">
    <source>
        <dbReference type="Proteomes" id="UP001596215"/>
    </source>
</evidence>
<organism evidence="1 2">
    <name type="scientific">Tatumella punctata</name>
    <dbReference type="NCBI Taxonomy" id="399969"/>
    <lineage>
        <taxon>Bacteria</taxon>
        <taxon>Pseudomonadati</taxon>
        <taxon>Pseudomonadota</taxon>
        <taxon>Gammaproteobacteria</taxon>
        <taxon>Enterobacterales</taxon>
        <taxon>Erwiniaceae</taxon>
        <taxon>Tatumella</taxon>
    </lineage>
</organism>
<evidence type="ECO:0000313" key="1">
    <source>
        <dbReference type="EMBL" id="MFC6361683.1"/>
    </source>
</evidence>
<sequence length="52" mass="5884">MKKFSAIGQQLKQLWAQWLLSAVFTQAGSALEGTHRHLSRPLNRGGKSDNRY</sequence>
<name>A0ABW1VPG6_9GAMM</name>
<protein>
    <submittedName>
        <fullName evidence="1">Uncharacterized protein</fullName>
    </submittedName>
</protein>